<reference evidence="4" key="1">
    <citation type="submission" date="2022-11" db="UniProtKB">
        <authorList>
            <consortium name="WormBaseParasite"/>
        </authorList>
    </citation>
    <scope>IDENTIFICATION</scope>
</reference>
<evidence type="ECO:0000313" key="4">
    <source>
        <dbReference type="WBParaSite" id="jg5363"/>
    </source>
</evidence>
<dbReference type="AlphaFoldDB" id="A0A915EE27"/>
<feature type="compositionally biased region" description="Basic and acidic residues" evidence="2">
    <location>
        <begin position="116"/>
        <end position="133"/>
    </location>
</feature>
<name>A0A915EE27_9BILA</name>
<keyword evidence="3" id="KW-1185">Reference proteome</keyword>
<proteinExistence type="predicted"/>
<evidence type="ECO:0000313" key="3">
    <source>
        <dbReference type="Proteomes" id="UP000887574"/>
    </source>
</evidence>
<sequence>MREELRVHKEQSALMIQELHDKNDELMDEVRNRAAEAKHASEEAETLEADLRSVSASYKSQLAELQEITDDNQKFVEDLEQSKRISQVYKAADAQLKSCKGSSDHYKNKLANSESRFSEPRVERSETRERCLEGGKSQLSIEMEGLKTHADLLSTQMNEIQQKKASALRVRLFKQQQ</sequence>
<feature type="region of interest" description="Disordered" evidence="2">
    <location>
        <begin position="100"/>
        <end position="135"/>
    </location>
</feature>
<accession>A0A915EE27</accession>
<keyword evidence="1" id="KW-0175">Coiled coil</keyword>
<feature type="coiled-coil region" evidence="1">
    <location>
        <begin position="9"/>
        <end position="57"/>
    </location>
</feature>
<dbReference type="WBParaSite" id="jg5363">
    <property type="protein sequence ID" value="jg5363"/>
    <property type="gene ID" value="jg5363"/>
</dbReference>
<dbReference type="Proteomes" id="UP000887574">
    <property type="component" value="Unplaced"/>
</dbReference>
<evidence type="ECO:0000256" key="2">
    <source>
        <dbReference type="SAM" id="MobiDB-lite"/>
    </source>
</evidence>
<organism evidence="3 4">
    <name type="scientific">Ditylenchus dipsaci</name>
    <dbReference type="NCBI Taxonomy" id="166011"/>
    <lineage>
        <taxon>Eukaryota</taxon>
        <taxon>Metazoa</taxon>
        <taxon>Ecdysozoa</taxon>
        <taxon>Nematoda</taxon>
        <taxon>Chromadorea</taxon>
        <taxon>Rhabditida</taxon>
        <taxon>Tylenchina</taxon>
        <taxon>Tylenchomorpha</taxon>
        <taxon>Sphaerularioidea</taxon>
        <taxon>Anguinidae</taxon>
        <taxon>Anguininae</taxon>
        <taxon>Ditylenchus</taxon>
    </lineage>
</organism>
<protein>
    <submittedName>
        <fullName evidence="4">Uncharacterized protein</fullName>
    </submittedName>
</protein>
<evidence type="ECO:0000256" key="1">
    <source>
        <dbReference type="SAM" id="Coils"/>
    </source>
</evidence>